<gene>
    <name evidence="1" type="ORF">PCAR00345_LOCUS17739</name>
</gene>
<accession>A0A7S4BH68</accession>
<organism evidence="1">
    <name type="scientific">Chrysotila carterae</name>
    <name type="common">Marine alga</name>
    <name type="synonym">Syracosphaera carterae</name>
    <dbReference type="NCBI Taxonomy" id="13221"/>
    <lineage>
        <taxon>Eukaryota</taxon>
        <taxon>Haptista</taxon>
        <taxon>Haptophyta</taxon>
        <taxon>Prymnesiophyceae</taxon>
        <taxon>Isochrysidales</taxon>
        <taxon>Isochrysidaceae</taxon>
        <taxon>Chrysotila</taxon>
    </lineage>
</organism>
<dbReference type="EMBL" id="HBIZ01027940">
    <property type="protein sequence ID" value="CAE0765127.1"/>
    <property type="molecule type" value="Transcribed_RNA"/>
</dbReference>
<protein>
    <submittedName>
        <fullName evidence="1">Uncharacterized protein</fullName>
    </submittedName>
</protein>
<proteinExistence type="predicted"/>
<evidence type="ECO:0000313" key="1">
    <source>
        <dbReference type="EMBL" id="CAE0765127.1"/>
    </source>
</evidence>
<reference evidence="1" key="1">
    <citation type="submission" date="2021-01" db="EMBL/GenBank/DDBJ databases">
        <authorList>
            <person name="Corre E."/>
            <person name="Pelletier E."/>
            <person name="Niang G."/>
            <person name="Scheremetjew M."/>
            <person name="Finn R."/>
            <person name="Kale V."/>
            <person name="Holt S."/>
            <person name="Cochrane G."/>
            <person name="Meng A."/>
            <person name="Brown T."/>
            <person name="Cohen L."/>
        </authorList>
    </citation>
    <scope>NUCLEOTIDE SEQUENCE</scope>
    <source>
        <strain evidence="1">CCMP645</strain>
    </source>
</reference>
<name>A0A7S4BH68_CHRCT</name>
<sequence>MASLQPEAVVECGVDGRAYDDEAAVEQTEWMGPMLHALEMQEAYGDGLSALLQHLAASRQPSVQAWMQLKLEAERSNELSSSTWTNLASLEEDFVLMNHEHIHSSSLTSWAAPAVRSAVH</sequence>
<dbReference type="AlphaFoldDB" id="A0A7S4BH68"/>